<sequence length="443" mass="48692">MSDKQTSSYFRTILILSVAVWLVVMNTTMFNVALPNVLTEFNLSPAEGAWIVSGYSIILAIFTITYTRLSDYLPIKSLLITGITIFGLGSVLGFFAVSFPLLLAARLLQATGAAAIPGLSMVFAGRFIPLERRGRAMAMIASASSLGFGLGPVVGGVVTEYLDWNYLFTVTLFVVLLIPILFRRLPDESVRKGSLDFLGALLTGATVTSFLIYISTFNWLYLALGIIVGALLWLRITRTNAPFIQPSLFKNKEYRLLLYMSYLGFTTHFAILLLMPLMLQNVYEKGPSVVGYIIFPGAMLSAVAAIYVGRLLDRYGNMKVIYLAHGLLLFSTVVFYFLSPLNEYMIMIGYMFTSFGFSSLSSSTTNEVSRILPSEQIGTGIGMKQLIQFVGSASGSVAGGILLELNGLTYSTESFQVTYLFLFILMGLSLAIMFLYAKVSKKE</sequence>
<feature type="transmembrane region" description="Helical" evidence="6">
    <location>
        <begin position="219"/>
        <end position="236"/>
    </location>
</feature>
<keyword evidence="3 6" id="KW-0812">Transmembrane</keyword>
<evidence type="ECO:0000256" key="2">
    <source>
        <dbReference type="ARBA" id="ARBA00022448"/>
    </source>
</evidence>
<dbReference type="RefSeq" id="WP_048311166.1">
    <property type="nucleotide sequence ID" value="NZ_CP119526.1"/>
</dbReference>
<evidence type="ECO:0000256" key="6">
    <source>
        <dbReference type="SAM" id="Phobius"/>
    </source>
</evidence>
<dbReference type="GO" id="GO:0005886">
    <property type="term" value="C:plasma membrane"/>
    <property type="evidence" value="ECO:0007669"/>
    <property type="project" value="UniProtKB-SubCell"/>
</dbReference>
<dbReference type="STRING" id="157733.AB986_10770"/>
<dbReference type="Gene3D" id="1.20.1720.10">
    <property type="entry name" value="Multidrug resistance protein D"/>
    <property type="match status" value="1"/>
</dbReference>
<dbReference type="InterPro" id="IPR011701">
    <property type="entry name" value="MFS"/>
</dbReference>
<comment type="caution">
    <text evidence="8">The sequence shown here is derived from an EMBL/GenBank/DDBJ whole genome shotgun (WGS) entry which is preliminary data.</text>
</comment>
<feature type="transmembrane region" description="Helical" evidence="6">
    <location>
        <begin position="256"/>
        <end position="277"/>
    </location>
</feature>
<dbReference type="InterPro" id="IPR036259">
    <property type="entry name" value="MFS_trans_sf"/>
</dbReference>
<feature type="transmembrane region" description="Helical" evidence="6">
    <location>
        <begin position="417"/>
        <end position="437"/>
    </location>
</feature>
<evidence type="ECO:0000256" key="1">
    <source>
        <dbReference type="ARBA" id="ARBA00004651"/>
    </source>
</evidence>
<dbReference type="PANTHER" id="PTHR42718">
    <property type="entry name" value="MAJOR FACILITATOR SUPERFAMILY MULTIDRUG TRANSPORTER MFSC"/>
    <property type="match status" value="1"/>
</dbReference>
<keyword evidence="4 6" id="KW-1133">Transmembrane helix</keyword>
<reference evidence="8" key="1">
    <citation type="submission" date="2015-06" db="EMBL/GenBank/DDBJ databases">
        <authorList>
            <person name="Liu B."/>
            <person name="Wang J."/>
            <person name="Zhu Y."/>
            <person name="Liu G."/>
            <person name="Chen Q."/>
            <person name="Zheng C."/>
            <person name="Che J."/>
            <person name="Ge C."/>
            <person name="Shi H."/>
            <person name="Pan Z."/>
            <person name="Liu X."/>
        </authorList>
    </citation>
    <scope>NUCLEOTIDE SEQUENCE [LARGE SCALE GENOMIC DNA]</scope>
    <source>
        <strain evidence="8">DSM 16346</strain>
    </source>
</reference>
<feature type="transmembrane region" description="Helical" evidence="6">
    <location>
        <begin position="164"/>
        <end position="182"/>
    </location>
</feature>
<feature type="transmembrane region" description="Helical" evidence="6">
    <location>
        <begin position="12"/>
        <end position="33"/>
    </location>
</feature>
<feature type="transmembrane region" description="Helical" evidence="6">
    <location>
        <begin position="320"/>
        <end position="338"/>
    </location>
</feature>
<accession>A0A0J6CTD8</accession>
<dbReference type="SUPFAM" id="SSF103473">
    <property type="entry name" value="MFS general substrate transporter"/>
    <property type="match status" value="1"/>
</dbReference>
<evidence type="ECO:0000256" key="5">
    <source>
        <dbReference type="ARBA" id="ARBA00023136"/>
    </source>
</evidence>
<evidence type="ECO:0000313" key="9">
    <source>
        <dbReference type="Proteomes" id="UP000035996"/>
    </source>
</evidence>
<feature type="transmembrane region" description="Helical" evidence="6">
    <location>
        <begin position="289"/>
        <end position="308"/>
    </location>
</feature>
<feature type="transmembrane region" description="Helical" evidence="6">
    <location>
        <begin position="194"/>
        <end position="213"/>
    </location>
</feature>
<dbReference type="PANTHER" id="PTHR42718:SF9">
    <property type="entry name" value="MAJOR FACILITATOR SUPERFAMILY MULTIDRUG TRANSPORTER MFSC"/>
    <property type="match status" value="1"/>
</dbReference>
<dbReference type="OrthoDB" id="2403626at2"/>
<keyword evidence="5 6" id="KW-0472">Membrane</keyword>
<keyword evidence="9" id="KW-1185">Reference proteome</keyword>
<protein>
    <submittedName>
        <fullName evidence="8">Tetracycline resistance protein TetA</fullName>
    </submittedName>
</protein>
<dbReference type="EMBL" id="LELK01000004">
    <property type="protein sequence ID" value="KMM36453.1"/>
    <property type="molecule type" value="Genomic_DNA"/>
</dbReference>
<dbReference type="Gene3D" id="1.20.1250.20">
    <property type="entry name" value="MFS general substrate transporter like domains"/>
    <property type="match status" value="1"/>
</dbReference>
<gene>
    <name evidence="8" type="ORF">AB986_10770</name>
</gene>
<evidence type="ECO:0000256" key="4">
    <source>
        <dbReference type="ARBA" id="ARBA00022989"/>
    </source>
</evidence>
<dbReference type="PROSITE" id="PS50850">
    <property type="entry name" value="MFS"/>
    <property type="match status" value="1"/>
</dbReference>
<dbReference type="PRINTS" id="PR01036">
    <property type="entry name" value="TCRTETB"/>
</dbReference>
<feature type="domain" description="Major facilitator superfamily (MFS) profile" evidence="7">
    <location>
        <begin position="12"/>
        <end position="441"/>
    </location>
</feature>
<organism evidence="8 9">
    <name type="scientific">Guptibacillus hwajinpoensis</name>
    <dbReference type="NCBI Taxonomy" id="208199"/>
    <lineage>
        <taxon>Bacteria</taxon>
        <taxon>Bacillati</taxon>
        <taxon>Bacillota</taxon>
        <taxon>Bacilli</taxon>
        <taxon>Bacillales</taxon>
        <taxon>Guptibacillaceae</taxon>
        <taxon>Guptibacillus</taxon>
    </lineage>
</organism>
<dbReference type="PATRIC" id="fig|157733.3.peg.166"/>
<feature type="transmembrane region" description="Helical" evidence="6">
    <location>
        <begin position="48"/>
        <end position="66"/>
    </location>
</feature>
<name>A0A0J6CTD8_9BACL</name>
<keyword evidence="2" id="KW-0813">Transport</keyword>
<proteinExistence type="predicted"/>
<comment type="subcellular location">
    <subcellularLocation>
        <location evidence="1">Cell membrane</location>
        <topology evidence="1">Multi-pass membrane protein</topology>
    </subcellularLocation>
</comment>
<dbReference type="Proteomes" id="UP000035996">
    <property type="component" value="Unassembled WGS sequence"/>
</dbReference>
<dbReference type="GO" id="GO:0022857">
    <property type="term" value="F:transmembrane transporter activity"/>
    <property type="evidence" value="ECO:0007669"/>
    <property type="project" value="InterPro"/>
</dbReference>
<evidence type="ECO:0000259" key="7">
    <source>
        <dbReference type="PROSITE" id="PS50850"/>
    </source>
</evidence>
<evidence type="ECO:0000313" key="8">
    <source>
        <dbReference type="EMBL" id="KMM36453.1"/>
    </source>
</evidence>
<dbReference type="Pfam" id="PF07690">
    <property type="entry name" value="MFS_1"/>
    <property type="match status" value="1"/>
</dbReference>
<dbReference type="InterPro" id="IPR020846">
    <property type="entry name" value="MFS_dom"/>
</dbReference>
<evidence type="ECO:0000256" key="3">
    <source>
        <dbReference type="ARBA" id="ARBA00022692"/>
    </source>
</evidence>
<feature type="transmembrane region" description="Helical" evidence="6">
    <location>
        <begin position="78"/>
        <end position="97"/>
    </location>
</feature>
<dbReference type="AlphaFoldDB" id="A0A0J6CTD8"/>
<feature type="transmembrane region" description="Helical" evidence="6">
    <location>
        <begin position="136"/>
        <end position="158"/>
    </location>
</feature>
<feature type="transmembrane region" description="Helical" evidence="6">
    <location>
        <begin position="103"/>
        <end position="124"/>
    </location>
</feature>